<feature type="region of interest" description="Disordered" evidence="1">
    <location>
        <begin position="29"/>
        <end position="74"/>
    </location>
</feature>
<dbReference type="RefSeq" id="WP_185025097.1">
    <property type="nucleotide sequence ID" value="NZ_JACHMQ010000001.1"/>
</dbReference>
<feature type="signal peptide" evidence="2">
    <location>
        <begin position="1"/>
        <end position="28"/>
    </location>
</feature>
<evidence type="ECO:0000256" key="2">
    <source>
        <dbReference type="SAM" id="SignalP"/>
    </source>
</evidence>
<organism evidence="4 5">
    <name type="scientific">Actinomadura coerulea</name>
    <dbReference type="NCBI Taxonomy" id="46159"/>
    <lineage>
        <taxon>Bacteria</taxon>
        <taxon>Bacillati</taxon>
        <taxon>Actinomycetota</taxon>
        <taxon>Actinomycetes</taxon>
        <taxon>Streptosporangiales</taxon>
        <taxon>Thermomonosporaceae</taxon>
        <taxon>Actinomadura</taxon>
    </lineage>
</organism>
<dbReference type="InterPro" id="IPR029476">
    <property type="entry name" value="DNase_NucA_NucB"/>
</dbReference>
<sequence length="474" mass="52845">MRDVPTWRAGVIVLGLCLTLIPVLPADAAQHPAHQPSPGRPSAGPTAGPSAELAGPPGSGHHAASPALGTAGRIAPPHRRARELRRGLASGPTGARLHRLAHDGRYRAVTTIPRTGRRLRGPADDPVTFDECANHGGNDHYWFKSRFSMCYREQRPIVYLARNPQGVVYEQGRSLVAIEFIGIAQPRQTQINFGVRLRHLADHNLTRKTDRLRINLVCANHDTTRHSVCDRDPQEPAGGTELTIQQWQDRGGAPLWSHRTGTTSRVPDDGYEDEKRGYFTFTVELTLTGPLGGTSDHFTPEYFRCDVADYVATTPRCVFHHVSSEIRMRATDTRFAESAQFIRDAQTDITLTKPGIPGKKVPGKVGEKPLTRLIARYDKGRTKDASRRKIRRVCQHNWGLNYTKSPNGQKRQCDEYPLASTYENAARVDNNTVWDYAVRALNAEHNRAAGEFIEQFRNNDHVLDGDPFYIIITP</sequence>
<evidence type="ECO:0000313" key="5">
    <source>
        <dbReference type="Proteomes" id="UP000546324"/>
    </source>
</evidence>
<protein>
    <recommendedName>
        <fullName evidence="3">Deoxyribonuclease NucA/NucB domain-containing protein</fullName>
    </recommendedName>
</protein>
<dbReference type="AlphaFoldDB" id="A0A7X0KYQ4"/>
<dbReference type="Pfam" id="PF14040">
    <property type="entry name" value="DNase_NucA_NucB"/>
    <property type="match status" value="1"/>
</dbReference>
<reference evidence="4 5" key="1">
    <citation type="submission" date="2020-08" db="EMBL/GenBank/DDBJ databases">
        <title>Sequencing the genomes of 1000 actinobacteria strains.</title>
        <authorList>
            <person name="Klenk H.-P."/>
        </authorList>
    </citation>
    <scope>NUCLEOTIDE SEQUENCE [LARGE SCALE GENOMIC DNA]</scope>
    <source>
        <strain evidence="4 5">DSM 43675</strain>
    </source>
</reference>
<proteinExistence type="predicted"/>
<accession>A0A7X0KYQ4</accession>
<feature type="chain" id="PRO_5030658896" description="Deoxyribonuclease NucA/NucB domain-containing protein" evidence="2">
    <location>
        <begin position="29"/>
        <end position="474"/>
    </location>
</feature>
<dbReference type="Proteomes" id="UP000546324">
    <property type="component" value="Unassembled WGS sequence"/>
</dbReference>
<keyword evidence="2" id="KW-0732">Signal</keyword>
<evidence type="ECO:0000259" key="3">
    <source>
        <dbReference type="Pfam" id="PF14040"/>
    </source>
</evidence>
<dbReference type="EMBL" id="JACHMQ010000001">
    <property type="protein sequence ID" value="MBB6395627.1"/>
    <property type="molecule type" value="Genomic_DNA"/>
</dbReference>
<feature type="domain" description="Deoxyribonuclease NucA/NucB" evidence="3">
    <location>
        <begin position="376"/>
        <end position="470"/>
    </location>
</feature>
<comment type="caution">
    <text evidence="4">The sequence shown here is derived from an EMBL/GenBank/DDBJ whole genome shotgun (WGS) entry which is preliminary data.</text>
</comment>
<keyword evidence="5" id="KW-1185">Reference proteome</keyword>
<name>A0A7X0KYQ4_9ACTN</name>
<gene>
    <name evidence="4" type="ORF">BKA00_002541</name>
</gene>
<evidence type="ECO:0000256" key="1">
    <source>
        <dbReference type="SAM" id="MobiDB-lite"/>
    </source>
</evidence>
<evidence type="ECO:0000313" key="4">
    <source>
        <dbReference type="EMBL" id="MBB6395627.1"/>
    </source>
</evidence>